<dbReference type="GO" id="GO:0008652">
    <property type="term" value="P:amino acid biosynthetic process"/>
    <property type="evidence" value="ECO:0007669"/>
    <property type="project" value="UniProtKB-UniRule"/>
</dbReference>
<organism evidence="4 5">
    <name type="scientific">Bacillus smithii 7_3_47FAA</name>
    <dbReference type="NCBI Taxonomy" id="665952"/>
    <lineage>
        <taxon>Bacteria</taxon>
        <taxon>Bacillati</taxon>
        <taxon>Bacillota</taxon>
        <taxon>Bacilli</taxon>
        <taxon>Bacillales</taxon>
        <taxon>Bacillaceae</taxon>
        <taxon>Bacillus</taxon>
    </lineage>
</organism>
<name>G9QP58_9BACI</name>
<dbReference type="EMBL" id="ACWF01000149">
    <property type="protein sequence ID" value="EHL74314.1"/>
    <property type="molecule type" value="Genomic_DNA"/>
</dbReference>
<dbReference type="UniPathway" id="UPA00120">
    <property type="reaction ID" value="UER00203"/>
</dbReference>
<gene>
    <name evidence="4" type="ORF">HMPREF1015_00075</name>
</gene>
<dbReference type="PROSITE" id="PS51167">
    <property type="entry name" value="CHORISMATE_MUT_1"/>
    <property type="match status" value="1"/>
</dbReference>
<comment type="catalytic activity">
    <reaction evidence="3">
        <text>chorismate = prephenate</text>
        <dbReference type="Rhea" id="RHEA:13897"/>
        <dbReference type="ChEBI" id="CHEBI:29748"/>
        <dbReference type="ChEBI" id="CHEBI:29934"/>
        <dbReference type="EC" id="5.4.99.5"/>
    </reaction>
</comment>
<dbReference type="HOGENOM" id="CLU_133236_1_0_9"/>
<dbReference type="InterPro" id="IPR035959">
    <property type="entry name" value="RutC-like_sf"/>
</dbReference>
<comment type="caution">
    <text evidence="4">The sequence shown here is derived from an EMBL/GenBank/DDBJ whole genome shotgun (WGS) entry which is preliminary data.</text>
</comment>
<keyword evidence="2 3" id="KW-0057">Aromatic amino acid biosynthesis</keyword>
<evidence type="ECO:0000256" key="2">
    <source>
        <dbReference type="PIRSR" id="PIRSR005965-1"/>
    </source>
</evidence>
<feature type="binding site" evidence="2">
    <location>
        <position position="6"/>
    </location>
    <ligand>
        <name>prephenate</name>
        <dbReference type="ChEBI" id="CHEBI:29934"/>
    </ligand>
</feature>
<evidence type="ECO:0000313" key="5">
    <source>
        <dbReference type="Proteomes" id="UP000011747"/>
    </source>
</evidence>
<dbReference type="GO" id="GO:0004106">
    <property type="term" value="F:chorismate mutase activity"/>
    <property type="evidence" value="ECO:0007669"/>
    <property type="project" value="UniProtKB-UniRule"/>
</dbReference>
<evidence type="ECO:0000256" key="3">
    <source>
        <dbReference type="PROSITE-ProRule" id="PRU00514"/>
    </source>
</evidence>
<dbReference type="Gene3D" id="3.30.1330.40">
    <property type="entry name" value="RutC-like"/>
    <property type="match status" value="1"/>
</dbReference>
<dbReference type="GeneID" id="87582099"/>
<dbReference type="EC" id="5.4.99.5" evidence="1 3"/>
<protein>
    <recommendedName>
        <fullName evidence="1 3">chorismate mutase</fullName>
        <ecNumber evidence="1 3">5.4.99.5</ecNumber>
    </recommendedName>
</protein>
<dbReference type="SUPFAM" id="SSF55298">
    <property type="entry name" value="YjgF-like"/>
    <property type="match status" value="1"/>
</dbReference>
<dbReference type="CDD" id="cd02185">
    <property type="entry name" value="AroH"/>
    <property type="match status" value="1"/>
</dbReference>
<dbReference type="GO" id="GO:0009073">
    <property type="term" value="P:aromatic amino acid family biosynthetic process"/>
    <property type="evidence" value="ECO:0007669"/>
    <property type="project" value="UniProtKB-UniRule"/>
</dbReference>
<dbReference type="Proteomes" id="UP000011747">
    <property type="component" value="Unassembled WGS sequence"/>
</dbReference>
<dbReference type="PATRIC" id="fig|665952.3.peg.2942"/>
<dbReference type="NCBIfam" id="TIGR01796">
    <property type="entry name" value="CM_mono_aroH"/>
    <property type="match status" value="1"/>
</dbReference>
<evidence type="ECO:0000313" key="4">
    <source>
        <dbReference type="EMBL" id="EHL74314.1"/>
    </source>
</evidence>
<proteinExistence type="predicted"/>
<feature type="binding site" evidence="2">
    <location>
        <position position="107"/>
    </location>
    <ligand>
        <name>prephenate</name>
        <dbReference type="ChEBI" id="CHEBI:29934"/>
    </ligand>
</feature>
<keyword evidence="3" id="KW-0413">Isomerase</keyword>
<feature type="binding site" evidence="2">
    <location>
        <position position="89"/>
    </location>
    <ligand>
        <name>prephenate</name>
        <dbReference type="ChEBI" id="CHEBI:29934"/>
    </ligand>
</feature>
<evidence type="ECO:0000256" key="1">
    <source>
        <dbReference type="NCBIfam" id="TIGR01796"/>
    </source>
</evidence>
<keyword evidence="5" id="KW-1185">Reference proteome</keyword>
<dbReference type="PIRSF" id="PIRSF005965">
    <property type="entry name" value="Chor_mut_AroH"/>
    <property type="match status" value="1"/>
</dbReference>
<dbReference type="GO" id="GO:0046417">
    <property type="term" value="P:chorismate metabolic process"/>
    <property type="evidence" value="ECO:0007669"/>
    <property type="project" value="TreeGrafter"/>
</dbReference>
<dbReference type="RefSeq" id="WP_003355138.1">
    <property type="nucleotide sequence ID" value="NZ_JH414764.1"/>
</dbReference>
<keyword evidence="2 3" id="KW-0028">Amino-acid biosynthesis</keyword>
<sequence>MIRGIRGATTVEQNEETEIIAATKQLLVEMIESNNIQPEDVASVFISVTKDVFAAFPAKALREIEGWTYVPVMCMQEIPVPDSLEKCIRIMMHVETAVPQEEIRHIYLNHATVLRPDLAGSNESNQK</sequence>
<dbReference type="PANTHER" id="PTHR21164">
    <property type="entry name" value="CHORISMATE MUTASE"/>
    <property type="match status" value="1"/>
</dbReference>
<reference evidence="4 5" key="1">
    <citation type="submission" date="2011-09" db="EMBL/GenBank/DDBJ databases">
        <title>The Genome Sequence of Bacillus smithii 7_3_47FAA.</title>
        <authorList>
            <consortium name="The Broad Institute Genome Sequencing Platform"/>
            <person name="Earl A."/>
            <person name="Ward D."/>
            <person name="Feldgarden M."/>
            <person name="Gevers D."/>
            <person name="Daigneault M."/>
            <person name="Strauss J."/>
            <person name="Allen-Vercoe E."/>
            <person name="Young S.K."/>
            <person name="Zeng Q."/>
            <person name="Gargeya S."/>
            <person name="Fitzgerald M."/>
            <person name="Haas B."/>
            <person name="Abouelleil A."/>
            <person name="Alvarado L."/>
            <person name="Arachchi H.M."/>
            <person name="Berlin A."/>
            <person name="Brown A."/>
            <person name="Chapman S.B."/>
            <person name="Chen Z."/>
            <person name="Dunbar C."/>
            <person name="Freedman E."/>
            <person name="Gearin G."/>
            <person name="Goldberg J."/>
            <person name="Griggs A."/>
            <person name="Gujja S."/>
            <person name="Heiman D."/>
            <person name="Howarth C."/>
            <person name="Larson L."/>
            <person name="Lui A."/>
            <person name="MacDonald P.J.P."/>
            <person name="Montmayeur A."/>
            <person name="Murphy C."/>
            <person name="Neiman D."/>
            <person name="Pearson M."/>
            <person name="Priest M."/>
            <person name="Roberts A."/>
            <person name="Saif S."/>
            <person name="Shea T."/>
            <person name="Shenoy N."/>
            <person name="Sisk P."/>
            <person name="Stolte C."/>
            <person name="Sykes S."/>
            <person name="Wortman J."/>
            <person name="Nusbaum C."/>
            <person name="Birren B."/>
        </authorList>
    </citation>
    <scope>NUCLEOTIDE SEQUENCE [LARGE SCALE GENOMIC DNA]</scope>
    <source>
        <strain evidence="4 5">7_3_47FAA</strain>
    </source>
</reference>
<dbReference type="AlphaFoldDB" id="G9QP58"/>
<dbReference type="Pfam" id="PF07736">
    <property type="entry name" value="CM_1"/>
    <property type="match status" value="1"/>
</dbReference>
<dbReference type="InterPro" id="IPR008243">
    <property type="entry name" value="Chorismate_mutase_AroH"/>
</dbReference>
<accession>G9QP58</accession>
<dbReference type="PANTHER" id="PTHR21164:SF0">
    <property type="entry name" value="CHORISMATE MUTASE AROH"/>
    <property type="match status" value="1"/>
</dbReference>